<reference evidence="1 2" key="1">
    <citation type="journal article" date="2010" name="Int. J. Syst. Evol. Microbiol.">
        <title>Thiohalobacter thiocyanaticus gen. nov., sp. nov., a moderately halophilic, sulfur-oxidizing gammaproteobacterium from hypersaline lakes, that utilizes thiocyanate.</title>
        <authorList>
            <person name="Sorokin D.Y."/>
            <person name="Kovaleva O.L."/>
            <person name="Tourova T.P."/>
            <person name="Muyzer G."/>
        </authorList>
    </citation>
    <scope>NUCLEOTIDE SEQUENCE [LARGE SCALE GENOMIC DNA]</scope>
    <source>
        <strain evidence="1 2">Hrh1</strain>
    </source>
</reference>
<dbReference type="OrthoDB" id="8410638at2"/>
<name>A0A426QG22_9GAMM</name>
<dbReference type="AlphaFoldDB" id="A0A426QG22"/>
<keyword evidence="2" id="KW-1185">Reference proteome</keyword>
<sequence length="236" mass="26733">MTTGTDAENLLNRADLAQAFDVSLPTIDSWVRKGCPFRQRGTNGKAWQFSLPEVARWRETMAKQSEQEWRGGHIKTPNATERPSLAVLLGNRPDLRNPIRFFVEDGLRDFLHYWATTYPCLILRHLHEETGDRVQAVRLLQVAVEPVLGLAGTWIMEDRYSACFEGDSLDAIWRDATGVALGHTRAPDDPGALLFAGLMPRFMYMEPEEFVTTYWQQGELPDPEGMQIGPLEEATE</sequence>
<protein>
    <submittedName>
        <fullName evidence="1">Uncharacterized protein</fullName>
    </submittedName>
</protein>
<dbReference type="Proteomes" id="UP000287798">
    <property type="component" value="Unassembled WGS sequence"/>
</dbReference>
<dbReference type="RefSeq" id="WP_125179907.1">
    <property type="nucleotide sequence ID" value="NZ_QZMU01000001.1"/>
</dbReference>
<dbReference type="InterPro" id="IPR009061">
    <property type="entry name" value="DNA-bd_dom_put_sf"/>
</dbReference>
<organism evidence="1 2">
    <name type="scientific">Thiohalobacter thiocyanaticus</name>
    <dbReference type="NCBI Taxonomy" id="585455"/>
    <lineage>
        <taxon>Bacteria</taxon>
        <taxon>Pseudomonadati</taxon>
        <taxon>Pseudomonadota</taxon>
        <taxon>Gammaproteobacteria</taxon>
        <taxon>Thiohalobacterales</taxon>
        <taxon>Thiohalobacteraceae</taxon>
        <taxon>Thiohalobacter</taxon>
    </lineage>
</organism>
<accession>A0A426QG22</accession>
<dbReference type="EMBL" id="QZMU01000001">
    <property type="protein sequence ID" value="RRQ20694.1"/>
    <property type="molecule type" value="Genomic_DNA"/>
</dbReference>
<dbReference type="Gene3D" id="1.10.10.10">
    <property type="entry name" value="Winged helix-like DNA-binding domain superfamily/Winged helix DNA-binding domain"/>
    <property type="match status" value="1"/>
</dbReference>
<dbReference type="InterPro" id="IPR036388">
    <property type="entry name" value="WH-like_DNA-bd_sf"/>
</dbReference>
<dbReference type="SUPFAM" id="SSF46955">
    <property type="entry name" value="Putative DNA-binding domain"/>
    <property type="match status" value="1"/>
</dbReference>
<evidence type="ECO:0000313" key="2">
    <source>
        <dbReference type="Proteomes" id="UP000287798"/>
    </source>
</evidence>
<comment type="caution">
    <text evidence="1">The sequence shown here is derived from an EMBL/GenBank/DDBJ whole genome shotgun (WGS) entry which is preliminary data.</text>
</comment>
<gene>
    <name evidence="1" type="ORF">D6C00_00975</name>
</gene>
<proteinExistence type="predicted"/>
<evidence type="ECO:0000313" key="1">
    <source>
        <dbReference type="EMBL" id="RRQ20694.1"/>
    </source>
</evidence>